<dbReference type="Pfam" id="PF19081">
    <property type="entry name" value="Ig_7"/>
    <property type="match status" value="1"/>
</dbReference>
<name>A0ABW6BY58_9BACT</name>
<dbReference type="Pfam" id="PF13585">
    <property type="entry name" value="CHU_C"/>
    <property type="match status" value="1"/>
</dbReference>
<gene>
    <name evidence="3" type="ORF">ACFS7Z_18255</name>
</gene>
<keyword evidence="4" id="KW-1185">Reference proteome</keyword>
<keyword evidence="1" id="KW-0732">Signal</keyword>
<dbReference type="InterPro" id="IPR026341">
    <property type="entry name" value="T9SS_type_B"/>
</dbReference>
<protein>
    <submittedName>
        <fullName evidence="3">Gliding motility-associated C-terminal domain-containing protein</fullName>
    </submittedName>
</protein>
<dbReference type="NCBIfam" id="TIGR04131">
    <property type="entry name" value="Bac_Flav_CTERM"/>
    <property type="match status" value="1"/>
</dbReference>
<feature type="chain" id="PRO_5047227645" evidence="1">
    <location>
        <begin position="21"/>
        <end position="873"/>
    </location>
</feature>
<dbReference type="Proteomes" id="UP001597641">
    <property type="component" value="Unassembled WGS sequence"/>
</dbReference>
<organism evidence="3 4">
    <name type="scientific">Pontibacter toksunensis</name>
    <dbReference type="NCBI Taxonomy" id="1332631"/>
    <lineage>
        <taxon>Bacteria</taxon>
        <taxon>Pseudomonadati</taxon>
        <taxon>Bacteroidota</taxon>
        <taxon>Cytophagia</taxon>
        <taxon>Cytophagales</taxon>
        <taxon>Hymenobacteraceae</taxon>
        <taxon>Pontibacter</taxon>
    </lineage>
</organism>
<evidence type="ECO:0000313" key="3">
    <source>
        <dbReference type="EMBL" id="MFD3002320.1"/>
    </source>
</evidence>
<proteinExistence type="predicted"/>
<reference evidence="4" key="1">
    <citation type="journal article" date="2019" name="Int. J. Syst. Evol. Microbiol.">
        <title>The Global Catalogue of Microorganisms (GCM) 10K type strain sequencing project: providing services to taxonomists for standard genome sequencing and annotation.</title>
        <authorList>
            <consortium name="The Broad Institute Genomics Platform"/>
            <consortium name="The Broad Institute Genome Sequencing Center for Infectious Disease"/>
            <person name="Wu L."/>
            <person name="Ma J."/>
        </authorList>
    </citation>
    <scope>NUCLEOTIDE SEQUENCE [LARGE SCALE GENOMIC DNA]</scope>
    <source>
        <strain evidence="4">KCTC 23984</strain>
    </source>
</reference>
<feature type="domain" description="Ig-like" evidence="2">
    <location>
        <begin position="630"/>
        <end position="709"/>
    </location>
</feature>
<evidence type="ECO:0000259" key="2">
    <source>
        <dbReference type="Pfam" id="PF19081"/>
    </source>
</evidence>
<sequence length="873" mass="94780">MKLHLLLLLLTLCLLRPAAATHIVGGEMELQHVQGYNYRLLLNLYFDEINGSPGAKDPVNFITIFEKGTNRAVTTVSLPIRQEKQLSYTNINCTTVELRTSLIEYYEDIFLDPAIYNHAPGYYAVWERCCRNNSINNINLPESAGTTFYVEFPPVVKNGNPFVNSSPKLSPPPTDYACQGEVFSYSFGSTDADGDDLVYDLVTPLNGYSTPGLPNPPASSAPYPEINWLAGHDVNNQIRGTPSVKIDRKTGQLIVNPSFVGLFVFGVRCQEFRNGVKIGEVRRDFQLLVKDCPRNESPAVYAQPMGTTNYYKEGQIIRVGPTDPRCLNIYFTDGDDDEPLSLKAMPVNFDGNGFTFTGLTSGVANAGGVKDLLQTSVCFDPCLNSEGKVYLLDFIVSDDGDEGCSLPRQDTLRLSFVIAPSPDEPPAISFSTPSRVFEVAEGDVLTFDVTGTDPDPDIITVSATGKGFDIGSHSITFPENSGTSQAASTFSWQIDCSALQQAVYQLEFTVTATTCGKPVSTTERIEVRTKQDKITNNLVSQAQTICYGTSAAAITGSQPTGGSAAYTYNWEISTADAPGVFQPAPGDNSKADYTPTALTQTCWFRRKVMSGACSAESVSNEVKVTVIPPPLVPSFTNGSTCSGQTANLAAATDVPANLEWYDQPTGGNLLHKGPTYHTEPLGATTYYYVQAVNSNGCVSASRARVTAEVFESVVNAGEDVTIIQGNSSDLKGKGGETYTWTPATSLSDPGAAITLATPSETTTYTLSATTKYGCTYTDEVTITVLPRIDPTNTVTLNGDEINDKWYIRNIEHYPNCRVQVFTRWGAQVYDSKGYQEPWDGTYQGKPLPVAAYYYIIDLGLKEKPVSGSITLVK</sequence>
<evidence type="ECO:0000256" key="1">
    <source>
        <dbReference type="SAM" id="SignalP"/>
    </source>
</evidence>
<feature type="signal peptide" evidence="1">
    <location>
        <begin position="1"/>
        <end position="20"/>
    </location>
</feature>
<accession>A0ABW6BY58</accession>
<comment type="caution">
    <text evidence="3">The sequence shown here is derived from an EMBL/GenBank/DDBJ whole genome shotgun (WGS) entry which is preliminary data.</text>
</comment>
<dbReference type="InterPro" id="IPR044023">
    <property type="entry name" value="Ig_7"/>
</dbReference>
<dbReference type="EMBL" id="JBHUOX010000015">
    <property type="protein sequence ID" value="MFD3002320.1"/>
    <property type="molecule type" value="Genomic_DNA"/>
</dbReference>
<evidence type="ECO:0000313" key="4">
    <source>
        <dbReference type="Proteomes" id="UP001597641"/>
    </source>
</evidence>
<dbReference type="RefSeq" id="WP_377487640.1">
    <property type="nucleotide sequence ID" value="NZ_JBHUOX010000015.1"/>
</dbReference>